<feature type="region of interest" description="Disordered" evidence="1">
    <location>
        <begin position="1"/>
        <end position="166"/>
    </location>
</feature>
<evidence type="ECO:0000256" key="1">
    <source>
        <dbReference type="SAM" id="MobiDB-lite"/>
    </source>
</evidence>
<dbReference type="Proteomes" id="UP000309340">
    <property type="component" value="Unassembled WGS sequence"/>
</dbReference>
<feature type="compositionally biased region" description="Polar residues" evidence="1">
    <location>
        <begin position="79"/>
        <end position="98"/>
    </location>
</feature>
<sequence length="166" mass="17388">MSMIGSRRSNRRAPSSTIWAPAPSSIVTAPTFQMGSKAGSVGPWDAQSQQGVDAETWRHGADFLNSMFPPMGRSRRSGAASTANSPSTVRPSGRSTARGSRAGTLSPSRGGGGSRVSSRAGSRSTINSESLAPTAHLGSEARAAVREENDRRWARLGPPIEARLGR</sequence>
<name>A0A4U0Y317_9PEZI</name>
<accession>A0A4U0Y317</accession>
<gene>
    <name evidence="2" type="ORF">B0A55_01223</name>
</gene>
<feature type="compositionally biased region" description="Low complexity" evidence="1">
    <location>
        <begin position="115"/>
        <end position="124"/>
    </location>
</feature>
<keyword evidence="3" id="KW-1185">Reference proteome</keyword>
<evidence type="ECO:0000313" key="3">
    <source>
        <dbReference type="Proteomes" id="UP000309340"/>
    </source>
</evidence>
<feature type="compositionally biased region" description="Polar residues" evidence="1">
    <location>
        <begin position="25"/>
        <end position="34"/>
    </location>
</feature>
<feature type="compositionally biased region" description="Basic and acidic residues" evidence="1">
    <location>
        <begin position="143"/>
        <end position="153"/>
    </location>
</feature>
<evidence type="ECO:0000313" key="2">
    <source>
        <dbReference type="EMBL" id="TKA82513.1"/>
    </source>
</evidence>
<organism evidence="2 3">
    <name type="scientific">Friedmanniomyces simplex</name>
    <dbReference type="NCBI Taxonomy" id="329884"/>
    <lineage>
        <taxon>Eukaryota</taxon>
        <taxon>Fungi</taxon>
        <taxon>Dikarya</taxon>
        <taxon>Ascomycota</taxon>
        <taxon>Pezizomycotina</taxon>
        <taxon>Dothideomycetes</taxon>
        <taxon>Dothideomycetidae</taxon>
        <taxon>Mycosphaerellales</taxon>
        <taxon>Teratosphaeriaceae</taxon>
        <taxon>Friedmanniomyces</taxon>
    </lineage>
</organism>
<proteinExistence type="predicted"/>
<reference evidence="2 3" key="1">
    <citation type="submission" date="2017-03" db="EMBL/GenBank/DDBJ databases">
        <title>Genomes of endolithic fungi from Antarctica.</title>
        <authorList>
            <person name="Coleine C."/>
            <person name="Masonjones S."/>
            <person name="Stajich J.E."/>
        </authorList>
    </citation>
    <scope>NUCLEOTIDE SEQUENCE [LARGE SCALE GENOMIC DNA]</scope>
    <source>
        <strain evidence="2 3">CCFEE 5184</strain>
    </source>
</reference>
<dbReference type="AlphaFoldDB" id="A0A4U0Y317"/>
<dbReference type="EMBL" id="NAJQ01000033">
    <property type="protein sequence ID" value="TKA82513.1"/>
    <property type="molecule type" value="Genomic_DNA"/>
</dbReference>
<protein>
    <submittedName>
        <fullName evidence="2">Uncharacterized protein</fullName>
    </submittedName>
</protein>
<comment type="caution">
    <text evidence="2">The sequence shown here is derived from an EMBL/GenBank/DDBJ whole genome shotgun (WGS) entry which is preliminary data.</text>
</comment>